<dbReference type="EMBL" id="JASWJB010000004">
    <property type="protein sequence ID" value="KAK2616669.1"/>
    <property type="molecule type" value="Genomic_DNA"/>
</dbReference>
<comment type="subcellular location">
    <subcellularLocation>
        <location evidence="1">Membrane</location>
        <topology evidence="1">Multi-pass membrane protein</topology>
    </subcellularLocation>
</comment>
<evidence type="ECO:0000256" key="4">
    <source>
        <dbReference type="ARBA" id="ARBA00023136"/>
    </source>
</evidence>
<dbReference type="InterPro" id="IPR036259">
    <property type="entry name" value="MFS_trans_sf"/>
</dbReference>
<feature type="transmembrane region" description="Helical" evidence="6">
    <location>
        <begin position="109"/>
        <end position="130"/>
    </location>
</feature>
<keyword evidence="3 6" id="KW-1133">Transmembrane helix</keyword>
<gene>
    <name evidence="8" type="ORF">QQS21_000492</name>
</gene>
<feature type="transmembrane region" description="Helical" evidence="6">
    <location>
        <begin position="50"/>
        <end position="71"/>
    </location>
</feature>
<feature type="transmembrane region" description="Helical" evidence="6">
    <location>
        <begin position="239"/>
        <end position="261"/>
    </location>
</feature>
<feature type="domain" description="Major facilitator superfamily (MFS) profile" evidence="7">
    <location>
        <begin position="1"/>
        <end position="300"/>
    </location>
</feature>
<dbReference type="Pfam" id="PF07690">
    <property type="entry name" value="MFS_1"/>
    <property type="match status" value="1"/>
</dbReference>
<accession>A0AAJ0FYJ1</accession>
<evidence type="ECO:0000256" key="2">
    <source>
        <dbReference type="ARBA" id="ARBA00022692"/>
    </source>
</evidence>
<comment type="caution">
    <text evidence="8">The sequence shown here is derived from an EMBL/GenBank/DDBJ whole genome shotgun (WGS) entry which is preliminary data.</text>
</comment>
<proteinExistence type="predicted"/>
<dbReference type="AlphaFoldDB" id="A0AAJ0FYJ1"/>
<keyword evidence="4 6" id="KW-0472">Membrane</keyword>
<dbReference type="SUPFAM" id="SSF103473">
    <property type="entry name" value="MFS general substrate transporter"/>
    <property type="match status" value="1"/>
</dbReference>
<evidence type="ECO:0000313" key="9">
    <source>
        <dbReference type="Proteomes" id="UP001251528"/>
    </source>
</evidence>
<dbReference type="Gene3D" id="1.20.1720.10">
    <property type="entry name" value="Multidrug resistance protein D"/>
    <property type="match status" value="1"/>
</dbReference>
<dbReference type="Proteomes" id="UP001251528">
    <property type="component" value="Unassembled WGS sequence"/>
</dbReference>
<keyword evidence="9" id="KW-1185">Reference proteome</keyword>
<evidence type="ECO:0000256" key="1">
    <source>
        <dbReference type="ARBA" id="ARBA00004141"/>
    </source>
</evidence>
<evidence type="ECO:0000256" key="3">
    <source>
        <dbReference type="ARBA" id="ARBA00022989"/>
    </source>
</evidence>
<feature type="transmembrane region" description="Helical" evidence="6">
    <location>
        <begin position="77"/>
        <end position="97"/>
    </location>
</feature>
<protein>
    <recommendedName>
        <fullName evidence="7">Major facilitator superfamily (MFS) profile domain-containing protein</fullName>
    </recommendedName>
</protein>
<evidence type="ECO:0000256" key="5">
    <source>
        <dbReference type="SAM" id="MobiDB-lite"/>
    </source>
</evidence>
<dbReference type="PROSITE" id="PS50850">
    <property type="entry name" value="MFS"/>
    <property type="match status" value="1"/>
</dbReference>
<feature type="transmembrane region" description="Helical" evidence="6">
    <location>
        <begin position="136"/>
        <end position="157"/>
    </location>
</feature>
<dbReference type="PANTHER" id="PTHR23502">
    <property type="entry name" value="MAJOR FACILITATOR SUPERFAMILY"/>
    <property type="match status" value="1"/>
</dbReference>
<evidence type="ECO:0000313" key="8">
    <source>
        <dbReference type="EMBL" id="KAK2616669.1"/>
    </source>
</evidence>
<dbReference type="GO" id="GO:0022857">
    <property type="term" value="F:transmembrane transporter activity"/>
    <property type="evidence" value="ECO:0007669"/>
    <property type="project" value="InterPro"/>
</dbReference>
<evidence type="ECO:0000259" key="7">
    <source>
        <dbReference type="PROSITE" id="PS50850"/>
    </source>
</evidence>
<name>A0AAJ0FYJ1_9HYPO</name>
<reference evidence="8" key="1">
    <citation type="submission" date="2023-06" db="EMBL/GenBank/DDBJ databases">
        <title>Conoideocrella luteorostrata (Hypocreales: Clavicipitaceae), a potential biocontrol fungus for elongate hemlock scale in United States Christmas tree production areas.</title>
        <authorList>
            <person name="Barrett H."/>
            <person name="Lovett B."/>
            <person name="Macias A.M."/>
            <person name="Stajich J.E."/>
            <person name="Kasson M.T."/>
        </authorList>
    </citation>
    <scope>NUCLEOTIDE SEQUENCE</scope>
    <source>
        <strain evidence="8">ARSEF 14590</strain>
    </source>
</reference>
<evidence type="ECO:0000256" key="6">
    <source>
        <dbReference type="SAM" id="Phobius"/>
    </source>
</evidence>
<keyword evidence="2 6" id="KW-0812">Transmembrane</keyword>
<dbReference type="PANTHER" id="PTHR23502:SF139">
    <property type="entry name" value="MAJOR FACILITATOR SUPERFAMILY (MFS) PROFILE DOMAIN-CONTAINING PROTEIN-RELATED"/>
    <property type="match status" value="1"/>
</dbReference>
<feature type="region of interest" description="Disordered" evidence="5">
    <location>
        <begin position="177"/>
        <end position="201"/>
    </location>
</feature>
<dbReference type="InterPro" id="IPR011701">
    <property type="entry name" value="MFS"/>
</dbReference>
<dbReference type="GO" id="GO:0005886">
    <property type="term" value="C:plasma membrane"/>
    <property type="evidence" value="ECO:0007669"/>
    <property type="project" value="TreeGrafter"/>
</dbReference>
<sequence>MTVPSFPAIQSQYSISIEQANWTIAIPALGLAVGPLVWSSMGDIIGRRTIFLLGTVIALASTVGAALAPTYSGYMAARFFQAFGVSPAASIGLAITNDIFFEHERGQKVGLWVLSIDLGLLFGPFFGGFITRAGHIWIQWVVAIFLGAILVAELIFLPETLYPRNLMLAQSRNIPSVAGSREKEQTPGTQPDALEGPPRTKGLPFINFKPLPGMKLPKCTDTLVCFLKTFKFAAVSISVGAYCFTWYWWILSIITLMPVVYVDYSPETQGYEPTRNSLLYGVIYISNRVEIPDFSSSASS</sequence>
<organism evidence="8 9">
    <name type="scientific">Conoideocrella luteorostrata</name>
    <dbReference type="NCBI Taxonomy" id="1105319"/>
    <lineage>
        <taxon>Eukaryota</taxon>
        <taxon>Fungi</taxon>
        <taxon>Dikarya</taxon>
        <taxon>Ascomycota</taxon>
        <taxon>Pezizomycotina</taxon>
        <taxon>Sordariomycetes</taxon>
        <taxon>Hypocreomycetidae</taxon>
        <taxon>Hypocreales</taxon>
        <taxon>Clavicipitaceae</taxon>
        <taxon>Conoideocrella</taxon>
    </lineage>
</organism>
<dbReference type="InterPro" id="IPR020846">
    <property type="entry name" value="MFS_dom"/>
</dbReference>
<feature type="transmembrane region" description="Helical" evidence="6">
    <location>
        <begin position="20"/>
        <end position="38"/>
    </location>
</feature>